<dbReference type="Proteomes" id="UP000539372">
    <property type="component" value="Unassembled WGS sequence"/>
</dbReference>
<feature type="compositionally biased region" description="Acidic residues" evidence="1">
    <location>
        <begin position="1"/>
        <end position="12"/>
    </location>
</feature>
<protein>
    <recommendedName>
        <fullName evidence="2">RapA2 cadherin-like domain-containing protein</fullName>
    </recommendedName>
</protein>
<feature type="domain" description="RapA2 cadherin-like" evidence="2">
    <location>
        <begin position="529"/>
        <end position="614"/>
    </location>
</feature>
<comment type="caution">
    <text evidence="3">The sequence shown here is derived from an EMBL/GenBank/DDBJ whole genome shotgun (WGS) entry which is preliminary data.</text>
</comment>
<feature type="compositionally biased region" description="Polar residues" evidence="1">
    <location>
        <begin position="14"/>
        <end position="23"/>
    </location>
</feature>
<proteinExistence type="predicted"/>
<dbReference type="InterPro" id="IPR040853">
    <property type="entry name" value="RapA2_cadherin-like"/>
</dbReference>
<gene>
    <name evidence="3" type="ORF">HH303_19885</name>
</gene>
<evidence type="ECO:0000256" key="1">
    <source>
        <dbReference type="SAM" id="MobiDB-lite"/>
    </source>
</evidence>
<evidence type="ECO:0000313" key="4">
    <source>
        <dbReference type="Proteomes" id="UP000539372"/>
    </source>
</evidence>
<feature type="region of interest" description="Disordered" evidence="1">
    <location>
        <begin position="168"/>
        <end position="207"/>
    </location>
</feature>
<reference evidence="3 4" key="1">
    <citation type="submission" date="2020-04" db="EMBL/GenBank/DDBJ databases">
        <title>Rhodospirillaceae bacterium KN72 isolated from deep sea.</title>
        <authorList>
            <person name="Zhang D.-C."/>
        </authorList>
    </citation>
    <scope>NUCLEOTIDE SEQUENCE [LARGE SCALE GENOMIC DNA]</scope>
    <source>
        <strain evidence="3 4">KN72</strain>
    </source>
</reference>
<dbReference type="NCBIfam" id="TIGR01965">
    <property type="entry name" value="VCBS_repeat"/>
    <property type="match status" value="1"/>
</dbReference>
<feature type="region of interest" description="Disordered" evidence="1">
    <location>
        <begin position="541"/>
        <end position="572"/>
    </location>
</feature>
<accession>A0A7Y0E3X6</accession>
<organism evidence="3 4">
    <name type="scientific">Pacificispira spongiicola</name>
    <dbReference type="NCBI Taxonomy" id="2729598"/>
    <lineage>
        <taxon>Bacteria</taxon>
        <taxon>Pseudomonadati</taxon>
        <taxon>Pseudomonadota</taxon>
        <taxon>Alphaproteobacteria</taxon>
        <taxon>Rhodospirillales</taxon>
        <taxon>Rhodospirillaceae</taxon>
        <taxon>Pacificispira</taxon>
    </lineage>
</organism>
<dbReference type="RefSeq" id="WP_227421969.1">
    <property type="nucleotide sequence ID" value="NZ_JABBNT010000013.1"/>
</dbReference>
<dbReference type="AlphaFoldDB" id="A0A7Y0E3X6"/>
<feature type="non-terminal residue" evidence="3">
    <location>
        <position position="824"/>
    </location>
</feature>
<evidence type="ECO:0000259" key="2">
    <source>
        <dbReference type="Pfam" id="PF17803"/>
    </source>
</evidence>
<feature type="compositionally biased region" description="Gly residues" evidence="1">
    <location>
        <begin position="546"/>
        <end position="555"/>
    </location>
</feature>
<dbReference type="Pfam" id="PF17803">
    <property type="entry name" value="Cadherin_4"/>
    <property type="match status" value="1"/>
</dbReference>
<feature type="region of interest" description="Disordered" evidence="1">
    <location>
        <begin position="1"/>
        <end position="26"/>
    </location>
</feature>
<name>A0A7Y0E3X6_9PROT</name>
<sequence length="824" mass="82913">MAATVDEDDLSDGTDGSQGTSVSGDIGFDSGDLITIDYGADGPAAGAPTGLGFGDMDFTVSGPSGLTSQGDAITYSYDEGTDTLTATAGGREVFTVQLNGDGTFTFDLKDSIDHPDGSGENYSDLTFSVTGVPNAAALASTDYDGDEVYNLDGMTVEQDFQVRVTDDVPTIENNQGDVGTAATGSVDEDDLSDGTSPDSGALTTGGDLGLAGGRELVSIDYGADGAAAGAPTALEYSDMDWTVDGPAGLLSNGDAVTYTQVGNVMTATADAGGTDERPVFTVTLNGDGTYTFELLDQIDHVDANGENVGTLNFSLSGTPSSDVVDAVSDYDDDAASGLAGQTITQSFGVDVTDDVPEAVLTTDGMTAADVASVDEDDLSDGTSPDAGALSASGDLGFGSGDLIAIDYGADGPEAGAPTGLGVDDLDFTVAGPAGLTSLGEPVGYTYDPVTDTLTATADGRDVFTVTLDGNGGYTFTLLDTLDHPTATAEDIMQLGFTVTGVPNADALAATDYDGDAIDGLSGLSVTQNFYVNVTDDVPSAVDDDGGATGQGGTLSGGNVLTNDTEGADTDGSGLEVVSFTYTDDNGQDHTGTVGQPLDTDYGTFTLNSDGSWTFTADDTVDFGGANSVTENITYTIEDADGDQSTADLEFDVTKGPSITVYDPPSGDPNLGADGAFVDEDDLTAAQGDSEVGTDGTGASEVSGTIDIEPGAAGFGSLTIDASPALDAMNLSSDGTPLVYTQSPDGQTLTATAGVGGAVVFTAALTGDEANGFGWTFDLVGNLDHPAGQDENVLENLEFTVTLTDGEGTEVSGAFTVDVIDDVPV</sequence>
<dbReference type="InterPro" id="IPR010221">
    <property type="entry name" value="VCBS_dom"/>
</dbReference>
<evidence type="ECO:0000313" key="3">
    <source>
        <dbReference type="EMBL" id="NMM46753.1"/>
    </source>
</evidence>
<keyword evidence="4" id="KW-1185">Reference proteome</keyword>
<dbReference type="EMBL" id="JABBNT010000013">
    <property type="protein sequence ID" value="NMM46753.1"/>
    <property type="molecule type" value="Genomic_DNA"/>
</dbReference>